<dbReference type="InterPro" id="IPR036627">
    <property type="entry name" value="CobW-likC_sf"/>
</dbReference>
<reference evidence="9" key="1">
    <citation type="journal article" date="2019" name="Int. J. Syst. Evol. Microbiol.">
        <title>The Global Catalogue of Microorganisms (GCM) 10K type strain sequencing project: providing services to taxonomists for standard genome sequencing and annotation.</title>
        <authorList>
            <consortium name="The Broad Institute Genomics Platform"/>
            <consortium name="The Broad Institute Genome Sequencing Center for Infectious Disease"/>
            <person name="Wu L."/>
            <person name="Ma J."/>
        </authorList>
    </citation>
    <scope>NUCLEOTIDE SEQUENCE [LARGE SCALE GENOMIC DNA]</scope>
    <source>
        <strain evidence="9">CGMCC 1.15044</strain>
    </source>
</reference>
<dbReference type="Proteomes" id="UP000609323">
    <property type="component" value="Unassembled WGS sequence"/>
</dbReference>
<feature type="domain" description="CobW C-terminal" evidence="7">
    <location>
        <begin position="275"/>
        <end position="361"/>
    </location>
</feature>
<dbReference type="Pfam" id="PF02492">
    <property type="entry name" value="cobW"/>
    <property type="match status" value="1"/>
</dbReference>
<feature type="region of interest" description="Disordered" evidence="6">
    <location>
        <begin position="215"/>
        <end position="268"/>
    </location>
</feature>
<comment type="similarity">
    <text evidence="4">Belongs to the SIMIBI class G3E GTPase family. ZNG1 subfamily.</text>
</comment>
<comment type="caution">
    <text evidence="8">The sequence shown here is derived from an EMBL/GenBank/DDBJ whole genome shotgun (WGS) entry which is preliminary data.</text>
</comment>
<dbReference type="PANTHER" id="PTHR13748">
    <property type="entry name" value="COBW-RELATED"/>
    <property type="match status" value="1"/>
</dbReference>
<keyword evidence="9" id="KW-1185">Reference proteome</keyword>
<evidence type="ECO:0000313" key="8">
    <source>
        <dbReference type="EMBL" id="GGA45476.1"/>
    </source>
</evidence>
<dbReference type="SUPFAM" id="SSF52540">
    <property type="entry name" value="P-loop containing nucleoside triphosphate hydrolases"/>
    <property type="match status" value="1"/>
</dbReference>
<comment type="catalytic activity">
    <reaction evidence="5">
        <text>GTP + H2O = GDP + phosphate + H(+)</text>
        <dbReference type="Rhea" id="RHEA:19669"/>
        <dbReference type="ChEBI" id="CHEBI:15377"/>
        <dbReference type="ChEBI" id="CHEBI:15378"/>
        <dbReference type="ChEBI" id="CHEBI:37565"/>
        <dbReference type="ChEBI" id="CHEBI:43474"/>
        <dbReference type="ChEBI" id="CHEBI:58189"/>
    </reaction>
    <physiologicalReaction direction="left-to-right" evidence="5">
        <dbReference type="Rhea" id="RHEA:19670"/>
    </physiologicalReaction>
</comment>
<evidence type="ECO:0000256" key="6">
    <source>
        <dbReference type="SAM" id="MobiDB-lite"/>
    </source>
</evidence>
<proteinExistence type="inferred from homology"/>
<accession>A0ABQ1GK89</accession>
<keyword evidence="3" id="KW-0143">Chaperone</keyword>
<dbReference type="Pfam" id="PF07683">
    <property type="entry name" value="CobW_C"/>
    <property type="match status" value="1"/>
</dbReference>
<gene>
    <name evidence="8" type="ORF">GCM10010917_33490</name>
</gene>
<dbReference type="InterPro" id="IPR011629">
    <property type="entry name" value="CobW-like_C"/>
</dbReference>
<feature type="compositionally biased region" description="Basic and acidic residues" evidence="6">
    <location>
        <begin position="252"/>
        <end position="261"/>
    </location>
</feature>
<evidence type="ECO:0000256" key="4">
    <source>
        <dbReference type="ARBA" id="ARBA00034320"/>
    </source>
</evidence>
<dbReference type="InterPro" id="IPR003495">
    <property type="entry name" value="CobW/HypB/UreG_nucleotide-bd"/>
</dbReference>
<evidence type="ECO:0000259" key="7">
    <source>
        <dbReference type="SMART" id="SM00833"/>
    </source>
</evidence>
<feature type="compositionally biased region" description="Low complexity" evidence="6">
    <location>
        <begin position="236"/>
        <end position="250"/>
    </location>
</feature>
<evidence type="ECO:0000256" key="5">
    <source>
        <dbReference type="ARBA" id="ARBA00049117"/>
    </source>
</evidence>
<organism evidence="8 9">
    <name type="scientific">Paenibacillus physcomitrellae</name>
    <dbReference type="NCBI Taxonomy" id="1619311"/>
    <lineage>
        <taxon>Bacteria</taxon>
        <taxon>Bacillati</taxon>
        <taxon>Bacillota</taxon>
        <taxon>Bacilli</taxon>
        <taxon>Bacillales</taxon>
        <taxon>Paenibacillaceae</taxon>
        <taxon>Paenibacillus</taxon>
    </lineage>
</organism>
<dbReference type="Gene3D" id="3.30.1220.10">
    <property type="entry name" value="CobW-like, C-terminal domain"/>
    <property type="match status" value="1"/>
</dbReference>
<dbReference type="InterPro" id="IPR027417">
    <property type="entry name" value="P-loop_NTPase"/>
</dbReference>
<name>A0ABQ1GK89_9BACL</name>
<sequence>MDNKTPVIVLSGFLGSGKTTLLIKLLLEARRGALKPGILMNELGRQDVDGLILNEETGFSIEKLLDGCVCCSKKEDLARSLLTLLYTRPDLLLIELTGVANPVEIASLLSQPPFAERLTVKHSITVMDAEHALDYSSLFASDKQLVRTLRQQVEAADLVLVNKTDLASQTQVSKVLNLVHRYNPKTAVQTTQKAEIDVRKLLEGIPSTQQLQLENKPPYSAQRELRHSSHGTQHLHVIQQHPQQELQQKPQHVHDYQHEHQAAGSEAAHASFSAVQTFTLPCSAERSFSREELEHFLAGLSGQIVRAKGYVKLEGEGTTLIQYAGGRFSYEASRYPGSGYIVIIGLHVHPDESAEQWERLIRQDRIRS</sequence>
<evidence type="ECO:0000256" key="3">
    <source>
        <dbReference type="ARBA" id="ARBA00023186"/>
    </source>
</evidence>
<dbReference type="PANTHER" id="PTHR13748:SF62">
    <property type="entry name" value="COBW DOMAIN-CONTAINING PROTEIN"/>
    <property type="match status" value="1"/>
</dbReference>
<evidence type="ECO:0000313" key="9">
    <source>
        <dbReference type="Proteomes" id="UP000609323"/>
    </source>
</evidence>
<keyword evidence="2" id="KW-0378">Hydrolase</keyword>
<dbReference type="EMBL" id="BMHF01000013">
    <property type="protein sequence ID" value="GGA45476.1"/>
    <property type="molecule type" value="Genomic_DNA"/>
</dbReference>
<dbReference type="SUPFAM" id="SSF90002">
    <property type="entry name" value="Hypothetical protein YjiA, C-terminal domain"/>
    <property type="match status" value="1"/>
</dbReference>
<keyword evidence="1" id="KW-0547">Nucleotide-binding</keyword>
<evidence type="ECO:0000256" key="1">
    <source>
        <dbReference type="ARBA" id="ARBA00022741"/>
    </source>
</evidence>
<dbReference type="InterPro" id="IPR051316">
    <property type="entry name" value="Zinc-reg_GTPase_activator"/>
</dbReference>
<dbReference type="SMART" id="SM00833">
    <property type="entry name" value="CobW_C"/>
    <property type="match status" value="1"/>
</dbReference>
<evidence type="ECO:0000256" key="2">
    <source>
        <dbReference type="ARBA" id="ARBA00022801"/>
    </source>
</evidence>
<protein>
    <submittedName>
        <fullName evidence="8">G3E family GTPase</fullName>
    </submittedName>
</protein>
<dbReference type="RefSeq" id="WP_094092671.1">
    <property type="nucleotide sequence ID" value="NZ_BMHF01000013.1"/>
</dbReference>
<dbReference type="Gene3D" id="3.40.50.300">
    <property type="entry name" value="P-loop containing nucleotide triphosphate hydrolases"/>
    <property type="match status" value="1"/>
</dbReference>